<sequence length="81" mass="8730">MKAQSRTSQYVVCVSNRGYAASLVVRRLYPTIADPGAAERGLLRVIDESGEGYLYPTRLFAAVGLSAAVARRFLAAARPGR</sequence>
<organism evidence="1 2">
    <name type="scientific">Eiseniibacteriota bacterium</name>
    <dbReference type="NCBI Taxonomy" id="2212470"/>
    <lineage>
        <taxon>Bacteria</taxon>
        <taxon>Candidatus Eiseniibacteriota</taxon>
    </lineage>
</organism>
<reference evidence="1" key="1">
    <citation type="submission" date="2019-03" db="EMBL/GenBank/DDBJ databases">
        <title>Lake Tanganyika Metagenome-Assembled Genomes (MAGs).</title>
        <authorList>
            <person name="Tran P."/>
        </authorList>
    </citation>
    <scope>NUCLEOTIDE SEQUENCE</scope>
    <source>
        <strain evidence="1">M_DeepCast_400m_m2_100</strain>
    </source>
</reference>
<accession>A0A937XCV0</accession>
<dbReference type="AlphaFoldDB" id="A0A937XCV0"/>
<dbReference type="Proteomes" id="UP000748308">
    <property type="component" value="Unassembled WGS sequence"/>
</dbReference>
<dbReference type="EMBL" id="VGIY01000298">
    <property type="protein sequence ID" value="MBM3318234.1"/>
    <property type="molecule type" value="Genomic_DNA"/>
</dbReference>
<gene>
    <name evidence="1" type="ORF">FJY75_10340</name>
</gene>
<evidence type="ECO:0000313" key="2">
    <source>
        <dbReference type="Proteomes" id="UP000748308"/>
    </source>
</evidence>
<protein>
    <submittedName>
        <fullName evidence="1">Uncharacterized protein</fullName>
    </submittedName>
</protein>
<comment type="caution">
    <text evidence="1">The sequence shown here is derived from an EMBL/GenBank/DDBJ whole genome shotgun (WGS) entry which is preliminary data.</text>
</comment>
<evidence type="ECO:0000313" key="1">
    <source>
        <dbReference type="EMBL" id="MBM3318234.1"/>
    </source>
</evidence>
<name>A0A937XCV0_UNCEI</name>
<proteinExistence type="predicted"/>